<evidence type="ECO:0000259" key="3">
    <source>
        <dbReference type="Pfam" id="PF00535"/>
    </source>
</evidence>
<dbReference type="EMBL" id="JAHBAY010000010">
    <property type="protein sequence ID" value="MBT0772048.1"/>
    <property type="molecule type" value="Genomic_DNA"/>
</dbReference>
<feature type="compositionally biased region" description="Basic and acidic residues" evidence="2">
    <location>
        <begin position="298"/>
        <end position="309"/>
    </location>
</feature>
<dbReference type="PANTHER" id="PTHR48090:SF7">
    <property type="entry name" value="RFBJ PROTEIN"/>
    <property type="match status" value="1"/>
</dbReference>
<dbReference type="InterPro" id="IPR001173">
    <property type="entry name" value="Glyco_trans_2-like"/>
</dbReference>
<comment type="caution">
    <text evidence="4">The sequence shown here is derived from an EMBL/GenBank/DDBJ whole genome shotgun (WGS) entry which is preliminary data.</text>
</comment>
<dbReference type="Pfam" id="PF00535">
    <property type="entry name" value="Glycos_transf_2"/>
    <property type="match status" value="1"/>
</dbReference>
<comment type="similarity">
    <text evidence="1">Belongs to the glycosyltransferase 2 family.</text>
</comment>
<feature type="domain" description="Glycosyltransferase 2-like" evidence="3">
    <location>
        <begin position="31"/>
        <end position="181"/>
    </location>
</feature>
<evidence type="ECO:0000256" key="2">
    <source>
        <dbReference type="SAM" id="MobiDB-lite"/>
    </source>
</evidence>
<evidence type="ECO:0000313" key="4">
    <source>
        <dbReference type="EMBL" id="MBT0772048.1"/>
    </source>
</evidence>
<dbReference type="Gene3D" id="3.90.550.10">
    <property type="entry name" value="Spore Coat Polysaccharide Biosynthesis Protein SpsA, Chain A"/>
    <property type="match status" value="1"/>
</dbReference>
<dbReference type="InterPro" id="IPR029044">
    <property type="entry name" value="Nucleotide-diphossugar_trans"/>
</dbReference>
<accession>A0ABS5TPS1</accession>
<feature type="region of interest" description="Disordered" evidence="2">
    <location>
        <begin position="290"/>
        <end position="315"/>
    </location>
</feature>
<proteinExistence type="inferred from homology"/>
<dbReference type="CDD" id="cd04179">
    <property type="entry name" value="DPM_DPG-synthase_like"/>
    <property type="match status" value="1"/>
</dbReference>
<organism evidence="4 5">
    <name type="scientific">Kineosporia corallincola</name>
    <dbReference type="NCBI Taxonomy" id="2835133"/>
    <lineage>
        <taxon>Bacteria</taxon>
        <taxon>Bacillati</taxon>
        <taxon>Actinomycetota</taxon>
        <taxon>Actinomycetes</taxon>
        <taxon>Kineosporiales</taxon>
        <taxon>Kineosporiaceae</taxon>
        <taxon>Kineosporia</taxon>
    </lineage>
</organism>
<dbReference type="InterPro" id="IPR050256">
    <property type="entry name" value="Glycosyltransferase_2"/>
</dbReference>
<protein>
    <submittedName>
        <fullName evidence="4">Glycosyltransferase family 2 protein</fullName>
    </submittedName>
</protein>
<gene>
    <name evidence="4" type="ORF">KIH74_24105</name>
</gene>
<name>A0ABS5TPS1_9ACTN</name>
<sequence length="315" mass="34475">MLTDPGKDLTELHRVKRSRPARAVRDDIVLSIVMAAFNEGETIEAAVTHVLEASYPCPIELIVVDDGSADGTTARIAHIDDPRLKVFTHPRNMGKGAALMTGLAAATGTHLLPFDADQEYSAHDISRLLEPVIAGQSDVVYGTRLFGLNTVYHSFRYKMGNRATTLAANILFDSAVTDIHTCLKLVPTDLLRQFRLTEARFGLDTEITANVLRAGYRPFEVPVAYYARSHVEGKKINWKDGVRCLTVLARVRFFTTDPKMVLTGENAPTGHCLSCGHPLVETITPATELPRANGRKPRLADPEQGHVHGDIASTA</sequence>
<evidence type="ECO:0000313" key="5">
    <source>
        <dbReference type="Proteomes" id="UP001197247"/>
    </source>
</evidence>
<dbReference type="PANTHER" id="PTHR48090">
    <property type="entry name" value="UNDECAPRENYL-PHOSPHATE 4-DEOXY-4-FORMAMIDO-L-ARABINOSE TRANSFERASE-RELATED"/>
    <property type="match status" value="1"/>
</dbReference>
<dbReference type="Proteomes" id="UP001197247">
    <property type="component" value="Unassembled WGS sequence"/>
</dbReference>
<reference evidence="4 5" key="1">
    <citation type="submission" date="2021-05" db="EMBL/GenBank/DDBJ databases">
        <title>Kineosporia and Streptomyces sp. nov. two new marine actinobacteria isolated from Coral.</title>
        <authorList>
            <person name="Buangrab K."/>
            <person name="Sutthacheep M."/>
            <person name="Yeemin T."/>
            <person name="Harunari E."/>
            <person name="Igarashi Y."/>
            <person name="Kanchanasin P."/>
            <person name="Tanasupawat S."/>
            <person name="Phongsopitanun W."/>
        </authorList>
    </citation>
    <scope>NUCLEOTIDE SEQUENCE [LARGE SCALE GENOMIC DNA]</scope>
    <source>
        <strain evidence="4 5">J2-2</strain>
    </source>
</reference>
<dbReference type="SUPFAM" id="SSF53448">
    <property type="entry name" value="Nucleotide-diphospho-sugar transferases"/>
    <property type="match status" value="1"/>
</dbReference>
<evidence type="ECO:0000256" key="1">
    <source>
        <dbReference type="ARBA" id="ARBA00006739"/>
    </source>
</evidence>
<dbReference type="RefSeq" id="WP_214158405.1">
    <property type="nucleotide sequence ID" value="NZ_JAHBAY010000010.1"/>
</dbReference>
<keyword evidence="5" id="KW-1185">Reference proteome</keyword>